<feature type="signal peptide" evidence="1">
    <location>
        <begin position="1"/>
        <end position="20"/>
    </location>
</feature>
<dbReference type="Proteomes" id="UP000245764">
    <property type="component" value="Chromosome 5"/>
</dbReference>
<protein>
    <submittedName>
        <fullName evidence="2">Uncharacterized protein</fullName>
    </submittedName>
</protein>
<accession>A0A2H1GFP6</accession>
<proteinExistence type="predicted"/>
<gene>
    <name evidence="2" type="ORF">ZT1E4_G5777</name>
</gene>
<organism evidence="2 3">
    <name type="scientific">Zymoseptoria tritici ST99CH_1E4</name>
    <dbReference type="NCBI Taxonomy" id="1276532"/>
    <lineage>
        <taxon>Eukaryota</taxon>
        <taxon>Fungi</taxon>
        <taxon>Dikarya</taxon>
        <taxon>Ascomycota</taxon>
        <taxon>Pezizomycotina</taxon>
        <taxon>Dothideomycetes</taxon>
        <taxon>Dothideomycetidae</taxon>
        <taxon>Mycosphaerellales</taxon>
        <taxon>Mycosphaerellaceae</taxon>
        <taxon>Zymoseptoria</taxon>
    </lineage>
</organism>
<feature type="chain" id="PRO_5013950721" evidence="1">
    <location>
        <begin position="21"/>
        <end position="94"/>
    </location>
</feature>
<dbReference type="AlphaFoldDB" id="A0A2H1GFP6"/>
<sequence length="94" mass="10556">MQLKTYLLIAAATIFGAVEGGTNLWCHSDLPEQTQSQWCEDTFKGKGGGKDGRECCLPLGQIKRFTHECRKLPHGRWWWVNHDGGNCCVRFGAC</sequence>
<evidence type="ECO:0000313" key="3">
    <source>
        <dbReference type="Proteomes" id="UP000245764"/>
    </source>
</evidence>
<reference evidence="3" key="1">
    <citation type="submission" date="2017-05" db="EMBL/GenBank/DDBJ databases">
        <authorList>
            <person name="Song R."/>
            <person name="Chenine A.L."/>
            <person name="Ruprecht R.M."/>
        </authorList>
    </citation>
    <scope>NUCLEOTIDE SEQUENCE [LARGE SCALE GENOMIC DNA]</scope>
</reference>
<evidence type="ECO:0000313" key="2">
    <source>
        <dbReference type="EMBL" id="SMR52377.1"/>
    </source>
</evidence>
<name>A0A2H1GFP6_ZYMTR</name>
<keyword evidence="1" id="KW-0732">Signal</keyword>
<evidence type="ECO:0000256" key="1">
    <source>
        <dbReference type="SAM" id="SignalP"/>
    </source>
</evidence>
<dbReference type="EMBL" id="LT854257">
    <property type="protein sequence ID" value="SMR52377.1"/>
    <property type="molecule type" value="Genomic_DNA"/>
</dbReference>